<dbReference type="Proteomes" id="UP001603857">
    <property type="component" value="Unassembled WGS sequence"/>
</dbReference>
<proteinExistence type="predicted"/>
<protein>
    <submittedName>
        <fullName evidence="1">Uncharacterized protein</fullName>
    </submittedName>
</protein>
<gene>
    <name evidence="1" type="ORF">Fmac_030100</name>
</gene>
<sequence>MTENGNVGWEDSFKWWAKQVWSLLSEELISTRIVYRLKDIQCQGRTLILSKKTRILNGDLMRRMHGAKYKEYAIIYAMKPLINELMTHKWEENKIYTEISNQIYSTRKGLSYDIITYYTVVLRPQQHAAVQNYHVHSKGNLRKSFPETYGDKGSKKSKRKITASMVHHNIRFMVRRSLEDVSTKEYQGGFSHLVSKPKVLQGAALSDFERLVTSRASSSLDVVTFIKTWLKLLFLNQRQPLTCCQLWYVPQSERMCCLVRNMNFSTWIKHLLSISQECTH</sequence>
<dbReference type="EMBL" id="JBGMDY010000010">
    <property type="protein sequence ID" value="KAL2321131.1"/>
    <property type="molecule type" value="Genomic_DNA"/>
</dbReference>
<evidence type="ECO:0000313" key="2">
    <source>
        <dbReference type="Proteomes" id="UP001603857"/>
    </source>
</evidence>
<comment type="caution">
    <text evidence="1">The sequence shown here is derived from an EMBL/GenBank/DDBJ whole genome shotgun (WGS) entry which is preliminary data.</text>
</comment>
<organism evidence="1 2">
    <name type="scientific">Flemingia macrophylla</name>
    <dbReference type="NCBI Taxonomy" id="520843"/>
    <lineage>
        <taxon>Eukaryota</taxon>
        <taxon>Viridiplantae</taxon>
        <taxon>Streptophyta</taxon>
        <taxon>Embryophyta</taxon>
        <taxon>Tracheophyta</taxon>
        <taxon>Spermatophyta</taxon>
        <taxon>Magnoliopsida</taxon>
        <taxon>eudicotyledons</taxon>
        <taxon>Gunneridae</taxon>
        <taxon>Pentapetalae</taxon>
        <taxon>rosids</taxon>
        <taxon>fabids</taxon>
        <taxon>Fabales</taxon>
        <taxon>Fabaceae</taxon>
        <taxon>Papilionoideae</taxon>
        <taxon>50 kb inversion clade</taxon>
        <taxon>NPAAA clade</taxon>
        <taxon>indigoferoid/millettioid clade</taxon>
        <taxon>Phaseoleae</taxon>
        <taxon>Flemingia</taxon>
    </lineage>
</organism>
<keyword evidence="2" id="KW-1185">Reference proteome</keyword>
<name>A0ABD1LC77_9FABA</name>
<evidence type="ECO:0000313" key="1">
    <source>
        <dbReference type="EMBL" id="KAL2321131.1"/>
    </source>
</evidence>
<reference evidence="1 2" key="1">
    <citation type="submission" date="2024-08" db="EMBL/GenBank/DDBJ databases">
        <title>Insights into the chromosomal genome structure of Flemingia macrophylla.</title>
        <authorList>
            <person name="Ding Y."/>
            <person name="Zhao Y."/>
            <person name="Bi W."/>
            <person name="Wu M."/>
            <person name="Zhao G."/>
            <person name="Gong Y."/>
            <person name="Li W."/>
            <person name="Zhang P."/>
        </authorList>
    </citation>
    <scope>NUCLEOTIDE SEQUENCE [LARGE SCALE GENOMIC DNA]</scope>
    <source>
        <strain evidence="1">DYQJB</strain>
        <tissue evidence="1">Leaf</tissue>
    </source>
</reference>
<accession>A0ABD1LC77</accession>
<dbReference type="AlphaFoldDB" id="A0ABD1LC77"/>